<dbReference type="VEuPathDB" id="FungiDB:PV08_03603"/>
<accession>A0A0D2C6V0</accession>
<gene>
    <name evidence="2" type="ORF">PV08_03603</name>
</gene>
<feature type="compositionally biased region" description="Basic and acidic residues" evidence="1">
    <location>
        <begin position="200"/>
        <end position="214"/>
    </location>
</feature>
<feature type="compositionally biased region" description="Polar residues" evidence="1">
    <location>
        <begin position="379"/>
        <end position="391"/>
    </location>
</feature>
<protein>
    <recommendedName>
        <fullName evidence="4">F-box domain-containing protein</fullName>
    </recommendedName>
</protein>
<dbReference type="EMBL" id="KN847493">
    <property type="protein sequence ID" value="KIW19309.1"/>
    <property type="molecule type" value="Genomic_DNA"/>
</dbReference>
<feature type="region of interest" description="Disordered" evidence="1">
    <location>
        <begin position="107"/>
        <end position="136"/>
    </location>
</feature>
<dbReference type="RefSeq" id="XP_016239525.1">
    <property type="nucleotide sequence ID" value="XM_016377955.1"/>
</dbReference>
<dbReference type="STRING" id="91928.A0A0D2C6V0"/>
<keyword evidence="3" id="KW-1185">Reference proteome</keyword>
<evidence type="ECO:0000313" key="3">
    <source>
        <dbReference type="Proteomes" id="UP000053328"/>
    </source>
</evidence>
<feature type="region of interest" description="Disordered" evidence="1">
    <location>
        <begin position="200"/>
        <end position="287"/>
    </location>
</feature>
<sequence length="1316" mass="147206">MTLRRSERIHFSNEDTLSASSSSRSLSEQLQDGWNLYHPPSRGLPQRTIPSNVVDFSVKHLFATDYGPKTLAQFLREEIDKLRQSATIYTGKGKGKMVETPHLADAAQPGVHHRPGYNHTPGDSRNDGPPKNMTHHLQSSVEGAFADEQSIHRAPSAHIPGLNASPSIASASLLQSQQPHPMESTAPRSLLVNAALRRSERLSNKAQNKDRGKMENASPYSDANAKSNREDGTKSPRDSENPFLQSVKGPGVSAGRDNVSDPYHSATSFETVTDSDRRSHFEEHTKTRRHLVRDVPSQLPIQKHNVPDHLRTRLRPRQTFCEGPVESSPNDANVDGLPSNTEHVASPDHNSPPTFRIPSKIPRRPNCNQHPQNYLPRHTSLSEPRLENTQPGRDEAQIVVIDVSKFVDRFFWNMSGSDEACSAQGDVGQALIGTLIPPSSVPSRFNYTGIVPPRLTAEVKRNFLESAQRITGSLKLQQLLVAYDLDLFLQGYEGARPINPSDVLALISDSDSVSFSYGSEDGLKPKSGVMQQHRSLDDFDEDRWMDIAQHLSPQDIRNLRLVSRALAQRLGPILFRNVVVNFGKRFFDIDDTGWESRCGHPPSNSVLKKHGDNINQFGIAFEYDLDGLANASEKVIEKEQDAWFGRFTWPTENYPRYPSLQAQEDLVDHNRPLLREALKHVTKASELGLCIDSGHGWLEGPDISDLALFQRRTKNGSAIFGDTFKTEDMWTTLGRNQYFHWAQQNTIDETTKWLNREACDDAGNSPHRASTSTTDEIDFVNHVGTTSIESFREKRKPANDFEDAHIGVFSSTRRIRPGFDSHSASVLGAHPSQWPLIFGGYNLAAELGGVNERLPTKIAHPYCSPLLPGSLTEAQAQWLMETAWAQRAFLSAYTTAVITNKQNFTNIHTLRISKLSSGLLPSMEQQEFWRSLPGLKNLKILVSPDWRQDYLIGDRAFATNMLISPAKAAERFTRFLRLHVTKLETLLSLTVGYAGGGEDAVGMFARNQHVLFAPIVEDPRDWLHRPARPPWVTRFDHVRELKFKNCWFTPWMLRAFMEKSKDTSLHTLNLDSVSMTAIHDSSIDNRILAQGIGSRCAWPRSSWLNETLSASTAWCQVLDDITPGVTLLERKYDAGMIDEIQHPRPKRAFRGHVRKLILKSCGYVKISLPKTGISGYSQNALLAHSHVPMDQGLFKRMQQYVKVPSSSTAGAGEDAETHNGPAGVLRAKRGDDLSRRHIMLSTIAPNGEPYPWLGTLTQCVHPVEKRVLEEAWGMTFGWQDDLARFGAVEDGFFEGGTGRFSGVIERDPSEEETISD</sequence>
<evidence type="ECO:0000313" key="2">
    <source>
        <dbReference type="EMBL" id="KIW19309.1"/>
    </source>
</evidence>
<dbReference type="GeneID" id="27330686"/>
<dbReference type="Proteomes" id="UP000053328">
    <property type="component" value="Unassembled WGS sequence"/>
</dbReference>
<feature type="compositionally biased region" description="Basic and acidic residues" evidence="1">
    <location>
        <begin position="274"/>
        <end position="285"/>
    </location>
</feature>
<dbReference type="HOGENOM" id="CLU_005477_0_0_1"/>
<organism evidence="2 3">
    <name type="scientific">Exophiala spinifera</name>
    <dbReference type="NCBI Taxonomy" id="91928"/>
    <lineage>
        <taxon>Eukaryota</taxon>
        <taxon>Fungi</taxon>
        <taxon>Dikarya</taxon>
        <taxon>Ascomycota</taxon>
        <taxon>Pezizomycotina</taxon>
        <taxon>Eurotiomycetes</taxon>
        <taxon>Chaetothyriomycetidae</taxon>
        <taxon>Chaetothyriales</taxon>
        <taxon>Herpotrichiellaceae</taxon>
        <taxon>Exophiala</taxon>
    </lineage>
</organism>
<dbReference type="OrthoDB" id="4194555at2759"/>
<evidence type="ECO:0000256" key="1">
    <source>
        <dbReference type="SAM" id="MobiDB-lite"/>
    </source>
</evidence>
<evidence type="ECO:0008006" key="4">
    <source>
        <dbReference type="Google" id="ProtNLM"/>
    </source>
</evidence>
<feature type="region of interest" description="Disordered" evidence="1">
    <location>
        <begin position="320"/>
        <end position="391"/>
    </location>
</feature>
<feature type="region of interest" description="Disordered" evidence="1">
    <location>
        <begin position="1206"/>
        <end position="1226"/>
    </location>
</feature>
<feature type="compositionally biased region" description="Basic and acidic residues" evidence="1">
    <location>
        <begin position="227"/>
        <end position="240"/>
    </location>
</feature>
<name>A0A0D2C6V0_9EURO</name>
<reference evidence="2 3" key="1">
    <citation type="submission" date="2015-01" db="EMBL/GenBank/DDBJ databases">
        <title>The Genome Sequence of Exophiala spinifera CBS89968.</title>
        <authorList>
            <consortium name="The Broad Institute Genomics Platform"/>
            <person name="Cuomo C."/>
            <person name="de Hoog S."/>
            <person name="Gorbushina A."/>
            <person name="Stielow B."/>
            <person name="Teixiera M."/>
            <person name="Abouelleil A."/>
            <person name="Chapman S.B."/>
            <person name="Priest M."/>
            <person name="Young S.K."/>
            <person name="Wortman J."/>
            <person name="Nusbaum C."/>
            <person name="Birren B."/>
        </authorList>
    </citation>
    <scope>NUCLEOTIDE SEQUENCE [LARGE SCALE GENOMIC DNA]</scope>
    <source>
        <strain evidence="2 3">CBS 89968</strain>
    </source>
</reference>
<proteinExistence type="predicted"/>
<feature type="compositionally biased region" description="Polar residues" evidence="1">
    <location>
        <begin position="338"/>
        <end position="353"/>
    </location>
</feature>